<sequence length="160" mass="19085">MDNLYHTDYPEWLNQQRHLLANGQFDRLDIPNLLEAMEQRMGDAVNELESHLIILLLHLLKYDYQMRVLQDPWIQDKVIHTWIPSINNPRTEIELLTSKNPHLKNKTARVLQAAYPRAKNKAVAELNKYIRSEKKRLNQNSFPEECPWSFERIVDDDWLP</sequence>
<dbReference type="Gene3D" id="1.20.1220.20">
    <property type="entry name" value="Uncharcterised protein PF01724"/>
    <property type="match status" value="1"/>
</dbReference>
<gene>
    <name evidence="1" type="ORF">NX722_18925</name>
</gene>
<accession>A0ABT3MZ53</accession>
<protein>
    <submittedName>
        <fullName evidence="1">DUF29 domain-containing protein</fullName>
    </submittedName>
</protein>
<evidence type="ECO:0000313" key="2">
    <source>
        <dbReference type="Proteomes" id="UP001209854"/>
    </source>
</evidence>
<dbReference type="RefSeq" id="WP_262564412.1">
    <property type="nucleotide sequence ID" value="NZ_JAPFCC010000001.1"/>
</dbReference>
<keyword evidence="2" id="KW-1185">Reference proteome</keyword>
<proteinExistence type="predicted"/>
<name>A0ABT3MZ53_9GAMM</name>
<dbReference type="Pfam" id="PF01724">
    <property type="entry name" value="DUF29"/>
    <property type="match status" value="1"/>
</dbReference>
<dbReference type="Proteomes" id="UP001209854">
    <property type="component" value="Unassembled WGS sequence"/>
</dbReference>
<dbReference type="EMBL" id="JAPFCC010000001">
    <property type="protein sequence ID" value="MCW7554655.1"/>
    <property type="molecule type" value="Genomic_DNA"/>
</dbReference>
<dbReference type="PANTHER" id="PTHR34235">
    <property type="entry name" value="SLR1203 PROTEIN-RELATED"/>
    <property type="match status" value="1"/>
</dbReference>
<comment type="caution">
    <text evidence="1">The sequence shown here is derived from an EMBL/GenBank/DDBJ whole genome shotgun (WGS) entry which is preliminary data.</text>
</comment>
<dbReference type="InterPro" id="IPR002636">
    <property type="entry name" value="DUF29"/>
</dbReference>
<organism evidence="1 2">
    <name type="scientific">Endozoicomonas gorgoniicola</name>
    <dbReference type="NCBI Taxonomy" id="1234144"/>
    <lineage>
        <taxon>Bacteria</taxon>
        <taxon>Pseudomonadati</taxon>
        <taxon>Pseudomonadota</taxon>
        <taxon>Gammaproteobacteria</taxon>
        <taxon>Oceanospirillales</taxon>
        <taxon>Endozoicomonadaceae</taxon>
        <taxon>Endozoicomonas</taxon>
    </lineage>
</organism>
<reference evidence="1 2" key="1">
    <citation type="submission" date="2022-10" db="EMBL/GenBank/DDBJ databases">
        <title>High-quality genome sequences of two octocoral-associated bacteria, Endozoicomonas euniceicola EF212 and Endozoicomonas gorgoniicola PS125.</title>
        <authorList>
            <person name="Chiou Y.-J."/>
            <person name="Chen Y.-H."/>
        </authorList>
    </citation>
    <scope>NUCLEOTIDE SEQUENCE [LARGE SCALE GENOMIC DNA]</scope>
    <source>
        <strain evidence="1 2">PS125</strain>
    </source>
</reference>
<evidence type="ECO:0000313" key="1">
    <source>
        <dbReference type="EMBL" id="MCW7554655.1"/>
    </source>
</evidence>